<dbReference type="Proteomes" id="UP001501444">
    <property type="component" value="Unassembled WGS sequence"/>
</dbReference>
<dbReference type="PANTHER" id="PTHR43065">
    <property type="entry name" value="SENSOR HISTIDINE KINASE"/>
    <property type="match status" value="1"/>
</dbReference>
<name>A0ABP5UJV8_9ACTN</name>
<sequence>MRAALGRFGSTLMWLVFPKSRKIKTVGNHSSTLSEMRWTVRLAESLLEVGPDPLLVCTEDGQVALANAAARALFGREDLAGRSIEDLVPPEIRPVVPRFRAYLAGAHPLRRAGQPLNMVRRDGSQFLADITLSVIEAEEGLFLYATIRDTSAEGFDPAQSLLASIVQSSHDAIVTTDLDGEVLSWNPGAERLYGYTAGEMVGRPKDIIIPPDRRPDEAEIRAVVGAGGRVDRYRTTRRRRDGTDFTVSMLVSPLTGPDGRTVGVTTITRDVSERERAEAQMQSVLDAAPDPLLGVDERGRVVLVNASAERLFGIPRFDITDMPVAHLLPGFPEGTVAHRRDDGTVPVEITLNSLHTDDGMITLASVRDMTERLADQAEQQRLREEAERQKDEVRQQRTQRLESLGQLAGGVAHDFNNLLAVILNYAEFIVEDGADTPMALDAEQILRAGRRGSELTHQLLAFARREVIRPKPLDVNRVVDEVQQMLTRSIGEHIDLATDLAEPLPSVVADAGQLEQVLVNLAVNARDAMPAGGHLSIDTGLVDVGEEHTATREGLQPGLYVRIRVSDTGTGMPREVIDQAFEPFFTTKPSGEGTGLGLATVYGIVVQAGGTVYIYSEPGVGTTITILLPASDADPRPADPTRVARPPGRGQTVLVAEDEPALREVTTRILRRGGYTVLAAADGLAALHLAAEHGGPIHLLLTDVVMPGMLGRVLAERLLRTRPATRVLFMSGYAQPVLTSNGILDPGVHLLEKPFTGTDLLNAVGEQLALVG</sequence>
<dbReference type="InterPro" id="IPR036097">
    <property type="entry name" value="HisK_dim/P_sf"/>
</dbReference>
<dbReference type="InterPro" id="IPR013767">
    <property type="entry name" value="PAS_fold"/>
</dbReference>
<dbReference type="NCBIfam" id="TIGR00229">
    <property type="entry name" value="sensory_box"/>
    <property type="match status" value="2"/>
</dbReference>
<dbReference type="CDD" id="cd00082">
    <property type="entry name" value="HisKA"/>
    <property type="match status" value="1"/>
</dbReference>
<dbReference type="InterPro" id="IPR003661">
    <property type="entry name" value="HisK_dim/P_dom"/>
</dbReference>
<dbReference type="SMART" id="SM00091">
    <property type="entry name" value="PAS"/>
    <property type="match status" value="3"/>
</dbReference>
<dbReference type="SUPFAM" id="SSF55874">
    <property type="entry name" value="ATPase domain of HSP90 chaperone/DNA topoisomerase II/histidine kinase"/>
    <property type="match status" value="1"/>
</dbReference>
<dbReference type="InterPro" id="IPR011006">
    <property type="entry name" value="CheY-like_superfamily"/>
</dbReference>
<keyword evidence="17" id="KW-1185">Reference proteome</keyword>
<keyword evidence="9" id="KW-0902">Two-component regulatory system</keyword>
<evidence type="ECO:0000256" key="6">
    <source>
        <dbReference type="ARBA" id="ARBA00022741"/>
    </source>
</evidence>
<dbReference type="CDD" id="cd00130">
    <property type="entry name" value="PAS"/>
    <property type="match status" value="2"/>
</dbReference>
<evidence type="ECO:0000259" key="13">
    <source>
        <dbReference type="PROSITE" id="PS50110"/>
    </source>
</evidence>
<keyword evidence="7 16" id="KW-0418">Kinase</keyword>
<dbReference type="InterPro" id="IPR035965">
    <property type="entry name" value="PAS-like_dom_sf"/>
</dbReference>
<dbReference type="PANTHER" id="PTHR43065:SF46">
    <property type="entry name" value="C4-DICARBOXYLATE TRANSPORT SENSOR PROTEIN DCTB"/>
    <property type="match status" value="1"/>
</dbReference>
<evidence type="ECO:0000256" key="10">
    <source>
        <dbReference type="PROSITE-ProRule" id="PRU00169"/>
    </source>
</evidence>
<keyword evidence="5" id="KW-0808">Transferase</keyword>
<comment type="catalytic activity">
    <reaction evidence="1">
        <text>ATP + protein L-histidine = ADP + protein N-phospho-L-histidine.</text>
        <dbReference type="EC" id="2.7.13.3"/>
    </reaction>
</comment>
<evidence type="ECO:0000256" key="11">
    <source>
        <dbReference type="SAM" id="MobiDB-lite"/>
    </source>
</evidence>
<evidence type="ECO:0000256" key="2">
    <source>
        <dbReference type="ARBA" id="ARBA00004236"/>
    </source>
</evidence>
<gene>
    <name evidence="16" type="ORF">GCM10010170_085410</name>
</gene>
<dbReference type="Pfam" id="PF00072">
    <property type="entry name" value="Response_reg"/>
    <property type="match status" value="1"/>
</dbReference>
<reference evidence="17" key="1">
    <citation type="journal article" date="2019" name="Int. J. Syst. Evol. Microbiol.">
        <title>The Global Catalogue of Microorganisms (GCM) 10K type strain sequencing project: providing services to taxonomists for standard genome sequencing and annotation.</title>
        <authorList>
            <consortium name="The Broad Institute Genomics Platform"/>
            <consortium name="The Broad Institute Genome Sequencing Center for Infectious Disease"/>
            <person name="Wu L."/>
            <person name="Ma J."/>
        </authorList>
    </citation>
    <scope>NUCLEOTIDE SEQUENCE [LARGE SCALE GENOMIC DNA]</scope>
    <source>
        <strain evidence="17">JCM 3272</strain>
    </source>
</reference>
<evidence type="ECO:0000259" key="15">
    <source>
        <dbReference type="PROSITE" id="PS50113"/>
    </source>
</evidence>
<evidence type="ECO:0000313" key="17">
    <source>
        <dbReference type="Proteomes" id="UP001501444"/>
    </source>
</evidence>
<evidence type="ECO:0000259" key="12">
    <source>
        <dbReference type="PROSITE" id="PS50109"/>
    </source>
</evidence>
<dbReference type="Gene3D" id="3.30.565.10">
    <property type="entry name" value="Histidine kinase-like ATPase, C-terminal domain"/>
    <property type="match status" value="1"/>
</dbReference>
<dbReference type="PRINTS" id="PR00344">
    <property type="entry name" value="BCTRLSENSOR"/>
</dbReference>
<dbReference type="SUPFAM" id="SSF47384">
    <property type="entry name" value="Homodimeric domain of signal transducing histidine kinase"/>
    <property type="match status" value="1"/>
</dbReference>
<dbReference type="SUPFAM" id="SSF55785">
    <property type="entry name" value="PYP-like sensor domain (PAS domain)"/>
    <property type="match status" value="3"/>
</dbReference>
<dbReference type="PROSITE" id="PS50112">
    <property type="entry name" value="PAS"/>
    <property type="match status" value="2"/>
</dbReference>
<feature type="domain" description="PAC" evidence="15">
    <location>
        <begin position="229"/>
        <end position="283"/>
    </location>
</feature>
<keyword evidence="6" id="KW-0547">Nucleotide-binding</keyword>
<dbReference type="InterPro" id="IPR000700">
    <property type="entry name" value="PAS-assoc_C"/>
</dbReference>
<dbReference type="SMART" id="SM00388">
    <property type="entry name" value="HisKA"/>
    <property type="match status" value="1"/>
</dbReference>
<comment type="subcellular location">
    <subcellularLocation>
        <location evidence="2">Cell membrane</location>
    </subcellularLocation>
</comment>
<dbReference type="PROSITE" id="PS50109">
    <property type="entry name" value="HIS_KIN"/>
    <property type="match status" value="1"/>
</dbReference>
<organism evidence="16 17">
    <name type="scientific">Dactylosporangium salmoneum</name>
    <dbReference type="NCBI Taxonomy" id="53361"/>
    <lineage>
        <taxon>Bacteria</taxon>
        <taxon>Bacillati</taxon>
        <taxon>Actinomycetota</taxon>
        <taxon>Actinomycetes</taxon>
        <taxon>Micromonosporales</taxon>
        <taxon>Micromonosporaceae</taxon>
        <taxon>Dactylosporangium</taxon>
    </lineage>
</organism>
<dbReference type="EMBL" id="BAAARV010000085">
    <property type="protein sequence ID" value="GAA2379028.1"/>
    <property type="molecule type" value="Genomic_DNA"/>
</dbReference>
<dbReference type="Gene3D" id="1.10.287.130">
    <property type="match status" value="1"/>
</dbReference>
<evidence type="ECO:0000256" key="9">
    <source>
        <dbReference type="ARBA" id="ARBA00023012"/>
    </source>
</evidence>
<dbReference type="Pfam" id="PF02518">
    <property type="entry name" value="HATPase_c"/>
    <property type="match status" value="1"/>
</dbReference>
<dbReference type="InterPro" id="IPR003594">
    <property type="entry name" value="HATPase_dom"/>
</dbReference>
<dbReference type="Gene3D" id="3.40.50.2300">
    <property type="match status" value="1"/>
</dbReference>
<evidence type="ECO:0000259" key="14">
    <source>
        <dbReference type="PROSITE" id="PS50112"/>
    </source>
</evidence>
<evidence type="ECO:0000256" key="1">
    <source>
        <dbReference type="ARBA" id="ARBA00000085"/>
    </source>
</evidence>
<evidence type="ECO:0000256" key="5">
    <source>
        <dbReference type="ARBA" id="ARBA00022679"/>
    </source>
</evidence>
<dbReference type="InterPro" id="IPR000014">
    <property type="entry name" value="PAS"/>
</dbReference>
<feature type="domain" description="PAS" evidence="14">
    <location>
        <begin position="277"/>
        <end position="319"/>
    </location>
</feature>
<dbReference type="SMART" id="SM00448">
    <property type="entry name" value="REC"/>
    <property type="match status" value="1"/>
</dbReference>
<evidence type="ECO:0000256" key="4">
    <source>
        <dbReference type="ARBA" id="ARBA00022553"/>
    </source>
</evidence>
<dbReference type="EC" id="2.7.13.3" evidence="3"/>
<dbReference type="InterPro" id="IPR005467">
    <property type="entry name" value="His_kinase_dom"/>
</dbReference>
<protein>
    <recommendedName>
        <fullName evidence="3">histidine kinase</fullName>
        <ecNumber evidence="3">2.7.13.3</ecNumber>
    </recommendedName>
</protein>
<dbReference type="SUPFAM" id="SSF52172">
    <property type="entry name" value="CheY-like"/>
    <property type="match status" value="1"/>
</dbReference>
<dbReference type="Pfam" id="PF13426">
    <property type="entry name" value="PAS_9"/>
    <property type="match status" value="1"/>
</dbReference>
<evidence type="ECO:0000313" key="16">
    <source>
        <dbReference type="EMBL" id="GAA2379028.1"/>
    </source>
</evidence>
<comment type="caution">
    <text evidence="16">The sequence shown here is derived from an EMBL/GenBank/DDBJ whole genome shotgun (WGS) entry which is preliminary data.</text>
</comment>
<dbReference type="Pfam" id="PF00989">
    <property type="entry name" value="PAS"/>
    <property type="match status" value="2"/>
</dbReference>
<evidence type="ECO:0000256" key="7">
    <source>
        <dbReference type="ARBA" id="ARBA00022777"/>
    </source>
</evidence>
<dbReference type="Pfam" id="PF00512">
    <property type="entry name" value="HisKA"/>
    <property type="match status" value="1"/>
</dbReference>
<dbReference type="PROSITE" id="PS50113">
    <property type="entry name" value="PAC"/>
    <property type="match status" value="1"/>
</dbReference>
<feature type="domain" description="Histidine kinase" evidence="12">
    <location>
        <begin position="410"/>
        <end position="632"/>
    </location>
</feature>
<dbReference type="Gene3D" id="3.30.450.20">
    <property type="entry name" value="PAS domain"/>
    <property type="match status" value="3"/>
</dbReference>
<dbReference type="PROSITE" id="PS50110">
    <property type="entry name" value="RESPONSE_REGULATORY"/>
    <property type="match status" value="1"/>
</dbReference>
<dbReference type="InterPro" id="IPR001789">
    <property type="entry name" value="Sig_transdc_resp-reg_receiver"/>
</dbReference>
<feature type="modified residue" description="4-aspartylphosphate" evidence="10">
    <location>
        <position position="703"/>
    </location>
</feature>
<feature type="domain" description="Response regulatory" evidence="13">
    <location>
        <begin position="652"/>
        <end position="768"/>
    </location>
</feature>
<dbReference type="InterPro" id="IPR036890">
    <property type="entry name" value="HATPase_C_sf"/>
</dbReference>
<keyword evidence="8" id="KW-0067">ATP-binding</keyword>
<proteinExistence type="predicted"/>
<evidence type="ECO:0000256" key="8">
    <source>
        <dbReference type="ARBA" id="ARBA00022840"/>
    </source>
</evidence>
<feature type="domain" description="PAS" evidence="14">
    <location>
        <begin position="158"/>
        <end position="227"/>
    </location>
</feature>
<keyword evidence="4 10" id="KW-0597">Phosphoprotein</keyword>
<dbReference type="GO" id="GO:0016301">
    <property type="term" value="F:kinase activity"/>
    <property type="evidence" value="ECO:0007669"/>
    <property type="project" value="UniProtKB-KW"/>
</dbReference>
<dbReference type="SMART" id="SM00387">
    <property type="entry name" value="HATPase_c"/>
    <property type="match status" value="1"/>
</dbReference>
<accession>A0ABP5UJV8</accession>
<dbReference type="InterPro" id="IPR004358">
    <property type="entry name" value="Sig_transdc_His_kin-like_C"/>
</dbReference>
<evidence type="ECO:0000256" key="3">
    <source>
        <dbReference type="ARBA" id="ARBA00012438"/>
    </source>
</evidence>
<feature type="region of interest" description="Disordered" evidence="11">
    <location>
        <begin position="374"/>
        <end position="394"/>
    </location>
</feature>